<dbReference type="RefSeq" id="XP_020121149.1">
    <property type="nucleotide sequence ID" value="XM_020266178.1"/>
</dbReference>
<feature type="transmembrane region" description="Helical" evidence="2">
    <location>
        <begin position="81"/>
        <end position="102"/>
    </location>
</feature>
<reference evidence="3 4" key="1">
    <citation type="submission" date="2015-06" db="EMBL/GenBank/DDBJ databases">
        <title>Talaromyces atroroseus IBT 11181 draft genome.</title>
        <authorList>
            <person name="Rasmussen K.B."/>
            <person name="Rasmussen S."/>
            <person name="Petersen B."/>
            <person name="Sicheritz-Ponten T."/>
            <person name="Mortensen U.H."/>
            <person name="Thrane U."/>
        </authorList>
    </citation>
    <scope>NUCLEOTIDE SEQUENCE [LARGE SCALE GENOMIC DNA]</scope>
    <source>
        <strain evidence="3 4">IBT 11181</strain>
    </source>
</reference>
<feature type="transmembrane region" description="Helical" evidence="2">
    <location>
        <begin position="164"/>
        <end position="183"/>
    </location>
</feature>
<evidence type="ECO:0000256" key="1">
    <source>
        <dbReference type="SAM" id="MobiDB-lite"/>
    </source>
</evidence>
<evidence type="ECO:0000256" key="2">
    <source>
        <dbReference type="SAM" id="Phobius"/>
    </source>
</evidence>
<evidence type="ECO:0000313" key="3">
    <source>
        <dbReference type="EMBL" id="OKL61028.1"/>
    </source>
</evidence>
<gene>
    <name evidence="3" type="ORF">UA08_03834</name>
</gene>
<evidence type="ECO:0008006" key="5">
    <source>
        <dbReference type="Google" id="ProtNLM"/>
    </source>
</evidence>
<feature type="transmembrane region" description="Helical" evidence="2">
    <location>
        <begin position="203"/>
        <end position="226"/>
    </location>
</feature>
<dbReference type="Proteomes" id="UP000214365">
    <property type="component" value="Unassembled WGS sequence"/>
</dbReference>
<dbReference type="OrthoDB" id="5363290at2759"/>
<accession>A0A225AUP5</accession>
<keyword evidence="4" id="KW-1185">Reference proteome</keyword>
<dbReference type="AlphaFoldDB" id="A0A225AUP5"/>
<feature type="region of interest" description="Disordered" evidence="1">
    <location>
        <begin position="39"/>
        <end position="79"/>
    </location>
</feature>
<keyword evidence="2" id="KW-0472">Membrane</keyword>
<dbReference type="PANTHER" id="PTHR42083:SF1">
    <property type="entry name" value="MARVEL DOMAIN-CONTAINING PROTEIN"/>
    <property type="match status" value="1"/>
</dbReference>
<protein>
    <recommendedName>
        <fullName evidence="5">MARVEL domain-containing protein</fullName>
    </recommendedName>
</protein>
<feature type="transmembrane region" description="Helical" evidence="2">
    <location>
        <begin position="122"/>
        <end position="144"/>
    </location>
</feature>
<organism evidence="3 4">
    <name type="scientific">Talaromyces atroroseus</name>
    <dbReference type="NCBI Taxonomy" id="1441469"/>
    <lineage>
        <taxon>Eukaryota</taxon>
        <taxon>Fungi</taxon>
        <taxon>Dikarya</taxon>
        <taxon>Ascomycota</taxon>
        <taxon>Pezizomycotina</taxon>
        <taxon>Eurotiomycetes</taxon>
        <taxon>Eurotiomycetidae</taxon>
        <taxon>Eurotiales</taxon>
        <taxon>Trichocomaceae</taxon>
        <taxon>Talaromyces</taxon>
        <taxon>Talaromyces sect. Trachyspermi</taxon>
    </lineage>
</organism>
<name>A0A225AUP5_TALAT</name>
<keyword evidence="2" id="KW-0812">Transmembrane</keyword>
<comment type="caution">
    <text evidence="3">The sequence shown here is derived from an EMBL/GenBank/DDBJ whole genome shotgun (WGS) entry which is preliminary data.</text>
</comment>
<keyword evidence="2" id="KW-1133">Transmembrane helix</keyword>
<evidence type="ECO:0000313" key="4">
    <source>
        <dbReference type="Proteomes" id="UP000214365"/>
    </source>
</evidence>
<sequence length="284" mass="32380">MSFLMIKAVKFGFKQVQKRRHPDQHNVWYENDMTEKTIFTPDGAGTADAPAYGRGGGRISNNQRGRRRRQQQQYPPQPPKFYINLTLRLFQFAMGLTIVGLYGIDLHHATEKGVYADPKWVYAEWTSCVSAITAGVHLFSLWYLERRKGPSAAITSYVKMHLPFFVWEVILCIFWLVLFGIFGKMYISEDAEGQSGIKRMKRAVWVDFMNLLLWATTATGCGLRWWRALTSRDAQTQAGEDTLDVRGGAGDGENHWDAESQRSGPRRAHYQGNAIQPVDVEEPV</sequence>
<dbReference type="GeneID" id="31003589"/>
<dbReference type="EMBL" id="LFMY01000004">
    <property type="protein sequence ID" value="OKL61028.1"/>
    <property type="molecule type" value="Genomic_DNA"/>
</dbReference>
<dbReference type="PANTHER" id="PTHR42083">
    <property type="entry name" value="MARVEL DOMAIN-CONTAINING PROTEIN"/>
    <property type="match status" value="1"/>
</dbReference>
<proteinExistence type="predicted"/>
<feature type="region of interest" description="Disordered" evidence="1">
    <location>
        <begin position="240"/>
        <end position="284"/>
    </location>
</feature>